<keyword evidence="2" id="KW-1185">Reference proteome</keyword>
<protein>
    <recommendedName>
        <fullName evidence="3">Nucleic acid-binding protein</fullName>
    </recommendedName>
</protein>
<reference evidence="1 2" key="1">
    <citation type="journal article" date="2019" name="J Genomics">
        <title>The Draft Genome of a Hydrogen-producing Cyanobacterium, Arthrospira platensis NIES-46.</title>
        <authorList>
            <person name="Suzuki S."/>
            <person name="Yamaguchi H."/>
            <person name="Kawachi M."/>
        </authorList>
    </citation>
    <scope>NUCLEOTIDE SEQUENCE [LARGE SCALE GENOMIC DNA]</scope>
    <source>
        <strain evidence="1 2">NIES-46</strain>
    </source>
</reference>
<evidence type="ECO:0000313" key="1">
    <source>
        <dbReference type="EMBL" id="GCE92739.1"/>
    </source>
</evidence>
<dbReference type="PANTHER" id="PTHR39550:SF1">
    <property type="entry name" value="SLL0658 PROTEIN"/>
    <property type="match status" value="1"/>
</dbReference>
<proteinExistence type="predicted"/>
<dbReference type="GeneID" id="301681711"/>
<accession>A0A5M3T5H0</accession>
<name>A0A5M3T5H0_LIMPL</name>
<dbReference type="Pfam" id="PF11848">
    <property type="entry name" value="DUF3368"/>
    <property type="match status" value="1"/>
</dbReference>
<evidence type="ECO:0000313" key="2">
    <source>
        <dbReference type="Proteomes" id="UP000326169"/>
    </source>
</evidence>
<dbReference type="Proteomes" id="UP000326169">
    <property type="component" value="Unassembled WGS sequence"/>
</dbReference>
<dbReference type="EMBL" id="BIMW01000035">
    <property type="protein sequence ID" value="GCE92739.1"/>
    <property type="molecule type" value="Genomic_DNA"/>
</dbReference>
<evidence type="ECO:0008006" key="3">
    <source>
        <dbReference type="Google" id="ProtNLM"/>
    </source>
</evidence>
<dbReference type="PANTHER" id="PTHR39550">
    <property type="entry name" value="SLL0658 PROTEIN"/>
    <property type="match status" value="1"/>
</dbReference>
<gene>
    <name evidence="1" type="ORF">NIES46_07800</name>
</gene>
<dbReference type="InterPro" id="IPR021799">
    <property type="entry name" value="PIN-like_prokaryotic"/>
</dbReference>
<comment type="caution">
    <text evidence="1">The sequence shown here is derived from an EMBL/GenBank/DDBJ whole genome shotgun (WGS) entry which is preliminary data.</text>
</comment>
<organism evidence="1 2">
    <name type="scientific">Limnospira platensis NIES-46</name>
    <dbReference type="NCBI Taxonomy" id="1236695"/>
    <lineage>
        <taxon>Bacteria</taxon>
        <taxon>Bacillati</taxon>
        <taxon>Cyanobacteriota</taxon>
        <taxon>Cyanophyceae</taxon>
        <taxon>Oscillatoriophycideae</taxon>
        <taxon>Oscillatoriales</taxon>
        <taxon>Sirenicapillariaceae</taxon>
        <taxon>Limnospira</taxon>
    </lineage>
</organism>
<dbReference type="RefSeq" id="WP_006618639.1">
    <property type="nucleotide sequence ID" value="NZ_BIMW01000035.1"/>
</dbReference>
<sequence>MIVVSNTSPISNLAKVEQLSLMPQLYGRILIPCAVHEELLDSRAGETVITAVRSATWLDIQSVQNQRLVNDLKTRVNVGEAEAIALAIEMKAARLIIDERLGRQTAREFGVKITGVLGILLLAKRQKIITQVQPIMDSLMQQANFRISSQLYADVLMAADELVT</sequence>